<dbReference type="EMBL" id="JACJSW010000202">
    <property type="protein sequence ID" value="MBD2623979.1"/>
    <property type="molecule type" value="Genomic_DNA"/>
</dbReference>
<keyword evidence="1" id="KW-1133">Transmembrane helix</keyword>
<dbReference type="Proteomes" id="UP000636187">
    <property type="component" value="Unassembled WGS sequence"/>
</dbReference>
<proteinExistence type="predicted"/>
<protein>
    <submittedName>
        <fullName evidence="2">Uncharacterized protein</fullName>
    </submittedName>
</protein>
<dbReference type="RefSeq" id="WP_190723065.1">
    <property type="nucleotide sequence ID" value="NZ_JACJSW010000202.1"/>
</dbReference>
<keyword evidence="1" id="KW-0472">Membrane</keyword>
<keyword evidence="3" id="KW-1185">Reference proteome</keyword>
<evidence type="ECO:0000313" key="3">
    <source>
        <dbReference type="Proteomes" id="UP000636187"/>
    </source>
</evidence>
<gene>
    <name evidence="2" type="ORF">H6G48_20870</name>
</gene>
<reference evidence="2 3" key="1">
    <citation type="journal article" date="2020" name="ISME J.">
        <title>Comparative genomics reveals insights into cyanobacterial evolution and habitat adaptation.</title>
        <authorList>
            <person name="Chen M.Y."/>
            <person name="Teng W.K."/>
            <person name="Zhao L."/>
            <person name="Hu C.X."/>
            <person name="Zhou Y.K."/>
            <person name="Han B.P."/>
            <person name="Song L.R."/>
            <person name="Shu W.S."/>
        </authorList>
    </citation>
    <scope>NUCLEOTIDE SEQUENCE [LARGE SCALE GENOMIC DNA]</scope>
    <source>
        <strain evidence="2 3">FACHB-1344</strain>
    </source>
</reference>
<organism evidence="2 3">
    <name type="scientific">Microcystis flos-aquae FACHB-1344</name>
    <dbReference type="NCBI Taxonomy" id="2692899"/>
    <lineage>
        <taxon>Bacteria</taxon>
        <taxon>Bacillati</taxon>
        <taxon>Cyanobacteriota</taxon>
        <taxon>Cyanophyceae</taxon>
        <taxon>Oscillatoriophycideae</taxon>
        <taxon>Chroococcales</taxon>
        <taxon>Microcystaceae</taxon>
        <taxon>Microcystis</taxon>
    </lineage>
</organism>
<accession>A0ABR8HZK6</accession>
<feature type="transmembrane region" description="Helical" evidence="1">
    <location>
        <begin position="12"/>
        <end position="32"/>
    </location>
</feature>
<name>A0ABR8HZK6_9CHRO</name>
<evidence type="ECO:0000313" key="2">
    <source>
        <dbReference type="EMBL" id="MBD2623979.1"/>
    </source>
</evidence>
<evidence type="ECO:0000256" key="1">
    <source>
        <dbReference type="SAM" id="Phobius"/>
    </source>
</evidence>
<sequence>MTKILSDRMAVYLLIGGLLFRIIIALGLYPGYDEAYYYVYSHNLDWSYFDKIEMQPRKRTRPEEVQIYES</sequence>
<comment type="caution">
    <text evidence="2">The sequence shown here is derived from an EMBL/GenBank/DDBJ whole genome shotgun (WGS) entry which is preliminary data.</text>
</comment>
<keyword evidence="1" id="KW-0812">Transmembrane</keyword>